<dbReference type="EMBL" id="ML978069">
    <property type="protein sequence ID" value="KAF2016654.1"/>
    <property type="molecule type" value="Genomic_DNA"/>
</dbReference>
<feature type="compositionally biased region" description="Polar residues" evidence="1">
    <location>
        <begin position="35"/>
        <end position="44"/>
    </location>
</feature>
<dbReference type="AlphaFoldDB" id="A0A6A5XWM8"/>
<gene>
    <name evidence="2" type="ORF">BU24DRAFT_409738</name>
</gene>
<reference evidence="2" key="1">
    <citation type="journal article" date="2020" name="Stud. Mycol.">
        <title>101 Dothideomycetes genomes: a test case for predicting lifestyles and emergence of pathogens.</title>
        <authorList>
            <person name="Haridas S."/>
            <person name="Albert R."/>
            <person name="Binder M."/>
            <person name="Bloem J."/>
            <person name="Labutti K."/>
            <person name="Salamov A."/>
            <person name="Andreopoulos B."/>
            <person name="Baker S."/>
            <person name="Barry K."/>
            <person name="Bills G."/>
            <person name="Bluhm B."/>
            <person name="Cannon C."/>
            <person name="Castanera R."/>
            <person name="Culley D."/>
            <person name="Daum C."/>
            <person name="Ezra D."/>
            <person name="Gonzalez J."/>
            <person name="Henrissat B."/>
            <person name="Kuo A."/>
            <person name="Liang C."/>
            <person name="Lipzen A."/>
            <person name="Lutzoni F."/>
            <person name="Magnuson J."/>
            <person name="Mondo S."/>
            <person name="Nolan M."/>
            <person name="Ohm R."/>
            <person name="Pangilinan J."/>
            <person name="Park H.-J."/>
            <person name="Ramirez L."/>
            <person name="Alfaro M."/>
            <person name="Sun H."/>
            <person name="Tritt A."/>
            <person name="Yoshinaga Y."/>
            <person name="Zwiers L.-H."/>
            <person name="Turgeon B."/>
            <person name="Goodwin S."/>
            <person name="Spatafora J."/>
            <person name="Crous P."/>
            <person name="Grigoriev I."/>
        </authorList>
    </citation>
    <scope>NUCLEOTIDE SEQUENCE</scope>
    <source>
        <strain evidence="2">CBS 175.79</strain>
    </source>
</reference>
<keyword evidence="3" id="KW-1185">Reference proteome</keyword>
<sequence>MCERFWCSARLVFLSSPNNRSVLRGSPRSDPACHLQQTGSQRKMVTSRRRRTQQADLVRTSSSYPLGAEQACNRIHLLYPNAAEFLGMLHFQAQEVAECALAQCYRSTVLAKLSLVRRFQRAGLRGIVGTAAGWFCAFAHARGAGSRTGKCIQAPPCAVLPTASRKHHPRSQKRHGVSSAPLARSRNTGRTKLREHSSNQTHSGRFIGPGVCSGIEYRVEARRTINGAPVSHRRRGTRTPSGTDLGDGSWGRCSTVHDGAGSRTECGNRVREREALRFPIAGRLVRIGGMAR</sequence>
<dbReference type="GeneID" id="54283338"/>
<dbReference type="Proteomes" id="UP000799778">
    <property type="component" value="Unassembled WGS sequence"/>
</dbReference>
<feature type="region of interest" description="Disordered" evidence="1">
    <location>
        <begin position="23"/>
        <end position="52"/>
    </location>
</feature>
<protein>
    <submittedName>
        <fullName evidence="2">Uncharacterized protein</fullName>
    </submittedName>
</protein>
<evidence type="ECO:0000313" key="3">
    <source>
        <dbReference type="Proteomes" id="UP000799778"/>
    </source>
</evidence>
<evidence type="ECO:0000256" key="1">
    <source>
        <dbReference type="SAM" id="MobiDB-lite"/>
    </source>
</evidence>
<proteinExistence type="predicted"/>
<evidence type="ECO:0000313" key="2">
    <source>
        <dbReference type="EMBL" id="KAF2016654.1"/>
    </source>
</evidence>
<organism evidence="2 3">
    <name type="scientific">Aaosphaeria arxii CBS 175.79</name>
    <dbReference type="NCBI Taxonomy" id="1450172"/>
    <lineage>
        <taxon>Eukaryota</taxon>
        <taxon>Fungi</taxon>
        <taxon>Dikarya</taxon>
        <taxon>Ascomycota</taxon>
        <taxon>Pezizomycotina</taxon>
        <taxon>Dothideomycetes</taxon>
        <taxon>Pleosporomycetidae</taxon>
        <taxon>Pleosporales</taxon>
        <taxon>Pleosporales incertae sedis</taxon>
        <taxon>Aaosphaeria</taxon>
    </lineage>
</organism>
<dbReference type="RefSeq" id="XP_033384993.1">
    <property type="nucleotide sequence ID" value="XM_033525941.1"/>
</dbReference>
<feature type="region of interest" description="Disordered" evidence="1">
    <location>
        <begin position="162"/>
        <end position="205"/>
    </location>
</feature>
<feature type="compositionally biased region" description="Basic residues" evidence="1">
    <location>
        <begin position="164"/>
        <end position="176"/>
    </location>
</feature>
<feature type="region of interest" description="Disordered" evidence="1">
    <location>
        <begin position="231"/>
        <end position="250"/>
    </location>
</feature>
<accession>A0A6A5XWM8</accession>
<name>A0A6A5XWM8_9PLEO</name>